<gene>
    <name evidence="1" type="ORF">KSF_027920</name>
</gene>
<reference evidence="1" key="1">
    <citation type="submission" date="2020-10" db="EMBL/GenBank/DDBJ databases">
        <title>Taxonomic study of unclassified bacteria belonging to the class Ktedonobacteria.</title>
        <authorList>
            <person name="Yabe S."/>
            <person name="Wang C.M."/>
            <person name="Zheng Y."/>
            <person name="Sakai Y."/>
            <person name="Cavaletti L."/>
            <person name="Monciardini P."/>
            <person name="Donadio S."/>
        </authorList>
    </citation>
    <scope>NUCLEOTIDE SEQUENCE</scope>
    <source>
        <strain evidence="1">ID150040</strain>
    </source>
</reference>
<accession>A0A8J3IC78</accession>
<evidence type="ECO:0000313" key="2">
    <source>
        <dbReference type="Proteomes" id="UP000597444"/>
    </source>
</evidence>
<dbReference type="EMBL" id="BNJK01000001">
    <property type="protein sequence ID" value="GHO92744.1"/>
    <property type="molecule type" value="Genomic_DNA"/>
</dbReference>
<organism evidence="1 2">
    <name type="scientific">Reticulibacter mediterranei</name>
    <dbReference type="NCBI Taxonomy" id="2778369"/>
    <lineage>
        <taxon>Bacteria</taxon>
        <taxon>Bacillati</taxon>
        <taxon>Chloroflexota</taxon>
        <taxon>Ktedonobacteria</taxon>
        <taxon>Ktedonobacterales</taxon>
        <taxon>Reticulibacteraceae</taxon>
        <taxon>Reticulibacter</taxon>
    </lineage>
</organism>
<sequence>MALAALSAPASVAVATGLKLRSIYEAYYEGGGGGWGFLNAINQVNPVYLVMESGNAVWEAASKGDCRTAGREMVSAATGVVSAGKVAVGGAKLASSAAGFVAGLVQWVKEKATMSKEARAYNDGAPGKTVDPVIGETLTPALNYKDANGNIKQVRFDGQDGNILVDRKVSVTRYPKARRQAFRQSQALDQNDMTGCWEVPTEAAAEQARNMLAKLGITNIEVKVVSQ</sequence>
<comment type="caution">
    <text evidence="1">The sequence shown here is derived from an EMBL/GenBank/DDBJ whole genome shotgun (WGS) entry which is preliminary data.</text>
</comment>
<protein>
    <submittedName>
        <fullName evidence="1">Uncharacterized protein</fullName>
    </submittedName>
</protein>
<dbReference type="Proteomes" id="UP000597444">
    <property type="component" value="Unassembled WGS sequence"/>
</dbReference>
<proteinExistence type="predicted"/>
<name>A0A8J3IC78_9CHLR</name>
<dbReference type="AlphaFoldDB" id="A0A8J3IC78"/>
<evidence type="ECO:0000313" key="1">
    <source>
        <dbReference type="EMBL" id="GHO92744.1"/>
    </source>
</evidence>
<keyword evidence="2" id="KW-1185">Reference proteome</keyword>